<gene>
    <name evidence="2" type="ORF">PCANC_11705</name>
</gene>
<dbReference type="AlphaFoldDB" id="A0A2N5STD8"/>
<comment type="caution">
    <text evidence="2">The sequence shown here is derived from an EMBL/GenBank/DDBJ whole genome shotgun (WGS) entry which is preliminary data.</text>
</comment>
<keyword evidence="3" id="KW-1185">Reference proteome</keyword>
<organism evidence="2 3">
    <name type="scientific">Puccinia coronata f. sp. avenae</name>
    <dbReference type="NCBI Taxonomy" id="200324"/>
    <lineage>
        <taxon>Eukaryota</taxon>
        <taxon>Fungi</taxon>
        <taxon>Dikarya</taxon>
        <taxon>Basidiomycota</taxon>
        <taxon>Pucciniomycotina</taxon>
        <taxon>Pucciniomycetes</taxon>
        <taxon>Pucciniales</taxon>
        <taxon>Pucciniaceae</taxon>
        <taxon>Puccinia</taxon>
    </lineage>
</organism>
<feature type="signal peptide" evidence="1">
    <location>
        <begin position="1"/>
        <end position="16"/>
    </location>
</feature>
<sequence length="218" mass="24051">MISVLLVILFARQSVGTESEQKLVQISEVTQYAPLAHAHMRSEDGGLRLDAEVLAHPFSFNNPQSSHCHEVAITIDSGTVRGSDAIQAEEDKNIVKPLSGIEQSAPCPAVARLSDSKSVRPHTSNTCAIRREKIDSSVISDLPRGKTFCKSHMSGWTNSEELNKDALVKASPAQKELEVLKQNVHVWKDCSESHSCLRSQSCYSPFPDLRSPLWFSKL</sequence>
<reference evidence="2 3" key="1">
    <citation type="submission" date="2017-11" db="EMBL/GenBank/DDBJ databases">
        <title>De novo assembly and phasing of dikaryotic genomes from two isolates of Puccinia coronata f. sp. avenae, the causal agent of oat crown rust.</title>
        <authorList>
            <person name="Miller M.E."/>
            <person name="Zhang Y."/>
            <person name="Omidvar V."/>
            <person name="Sperschneider J."/>
            <person name="Schwessinger B."/>
            <person name="Raley C."/>
            <person name="Palmer J.M."/>
            <person name="Garnica D."/>
            <person name="Upadhyaya N."/>
            <person name="Rathjen J."/>
            <person name="Taylor J.M."/>
            <person name="Park R.F."/>
            <person name="Dodds P.N."/>
            <person name="Hirsch C.D."/>
            <person name="Kianian S.F."/>
            <person name="Figueroa M."/>
        </authorList>
    </citation>
    <scope>NUCLEOTIDE SEQUENCE [LARGE SCALE GENOMIC DNA]</scope>
    <source>
        <strain evidence="2">12NC29</strain>
    </source>
</reference>
<evidence type="ECO:0000256" key="1">
    <source>
        <dbReference type="SAM" id="SignalP"/>
    </source>
</evidence>
<dbReference type="Proteomes" id="UP000235388">
    <property type="component" value="Unassembled WGS sequence"/>
</dbReference>
<feature type="chain" id="PRO_5014697993" evidence="1">
    <location>
        <begin position="17"/>
        <end position="218"/>
    </location>
</feature>
<name>A0A2N5STD8_9BASI</name>
<keyword evidence="1" id="KW-0732">Signal</keyword>
<accession>A0A2N5STD8</accession>
<proteinExistence type="predicted"/>
<evidence type="ECO:0000313" key="3">
    <source>
        <dbReference type="Proteomes" id="UP000235388"/>
    </source>
</evidence>
<dbReference type="EMBL" id="PGCJ01000868">
    <property type="protein sequence ID" value="PLW16509.1"/>
    <property type="molecule type" value="Genomic_DNA"/>
</dbReference>
<protein>
    <submittedName>
        <fullName evidence="2">Uncharacterized protein</fullName>
    </submittedName>
</protein>
<evidence type="ECO:0000313" key="2">
    <source>
        <dbReference type="EMBL" id="PLW16509.1"/>
    </source>
</evidence>